<dbReference type="EMBL" id="CABPSN010000004">
    <property type="protein sequence ID" value="VVE24856.1"/>
    <property type="molecule type" value="Genomic_DNA"/>
</dbReference>
<dbReference type="InterPro" id="IPR003430">
    <property type="entry name" value="Phenol_Hydrox"/>
</dbReference>
<dbReference type="Proteomes" id="UP000366819">
    <property type="component" value="Unassembled WGS sequence"/>
</dbReference>
<reference evidence="3 4" key="1">
    <citation type="submission" date="2019-08" db="EMBL/GenBank/DDBJ databases">
        <authorList>
            <person name="Peeters C."/>
        </authorList>
    </citation>
    <scope>NUCLEOTIDE SEQUENCE [LARGE SCALE GENOMIC DNA]</scope>
    <source>
        <strain evidence="3 4">LMG 31011</strain>
    </source>
</reference>
<proteinExistence type="predicted"/>
<dbReference type="InterPro" id="IPR009078">
    <property type="entry name" value="Ferritin-like_SF"/>
</dbReference>
<evidence type="ECO:0000256" key="2">
    <source>
        <dbReference type="ARBA" id="ARBA00023033"/>
    </source>
</evidence>
<sequence length="331" mass="37666">MDDSEVLKPLKTWSHLASRRRKPSEYEIVSTNLTYDGDNPDAPFEMDPNMEMAQWFRQYRHGAALKHPDWEAFRDPDELVYRTYNLLQDGQEAYVFGLLDQFSARGHDVMLERHWAGTLARLYTPARFLFHALQMGSAYLAQMAPASTIVNCAVFQAADSLRWLTHTAYRTKELSSTFKEMGFGSDERRYWEQGPAWQGWRKLVEHALVAWDWGESFVALNLVVRPAVEGAVLRGLGQAARQNGDTLLGLLIDADLADAQRHRRWAAKLVEMALTQEANRPVIAGWLKKWEPLADDAVSRYCSALPDVQEAEEETIAAARDFRRGMGLSSS</sequence>
<dbReference type="Gene3D" id="1.10.620.20">
    <property type="entry name" value="Ribonucleotide Reductase, subunit A"/>
    <property type="match status" value="1"/>
</dbReference>
<evidence type="ECO:0000313" key="3">
    <source>
        <dbReference type="EMBL" id="VVE24856.1"/>
    </source>
</evidence>
<dbReference type="Pfam" id="PF02332">
    <property type="entry name" value="Phenol_Hydrox"/>
    <property type="match status" value="1"/>
</dbReference>
<dbReference type="SUPFAM" id="SSF47240">
    <property type="entry name" value="Ferritin-like"/>
    <property type="match status" value="1"/>
</dbReference>
<evidence type="ECO:0000256" key="1">
    <source>
        <dbReference type="ARBA" id="ARBA00023002"/>
    </source>
</evidence>
<gene>
    <name evidence="3" type="ORF">PAQ31011_03358</name>
</gene>
<keyword evidence="1" id="KW-0560">Oxidoreductase</keyword>
<dbReference type="OrthoDB" id="9806768at2"/>
<organism evidence="3 4">
    <name type="scientific">Pandoraea aquatica</name>
    <dbReference type="NCBI Taxonomy" id="2508290"/>
    <lineage>
        <taxon>Bacteria</taxon>
        <taxon>Pseudomonadati</taxon>
        <taxon>Pseudomonadota</taxon>
        <taxon>Betaproteobacteria</taxon>
        <taxon>Burkholderiales</taxon>
        <taxon>Burkholderiaceae</taxon>
        <taxon>Pandoraea</taxon>
    </lineage>
</organism>
<evidence type="ECO:0000313" key="4">
    <source>
        <dbReference type="Proteomes" id="UP000366819"/>
    </source>
</evidence>
<dbReference type="PIRSF" id="PIRSF000040">
    <property type="entry name" value="MMOH_comp"/>
    <property type="match status" value="1"/>
</dbReference>
<name>A0A5E4WPB9_9BURK</name>
<dbReference type="AlphaFoldDB" id="A0A5E4WPB9"/>
<dbReference type="InterPro" id="IPR012078">
    <property type="entry name" value="MP_mOase_hydro"/>
</dbReference>
<dbReference type="InterPro" id="IPR012348">
    <property type="entry name" value="RNR-like"/>
</dbReference>
<dbReference type="CDD" id="cd01058">
    <property type="entry name" value="AAMH_B"/>
    <property type="match status" value="1"/>
</dbReference>
<accession>A0A5E4WPB9</accession>
<keyword evidence="2 3" id="KW-0503">Monooxygenase</keyword>
<dbReference type="RefSeq" id="WP_150576836.1">
    <property type="nucleotide sequence ID" value="NZ_CABPSN010000004.1"/>
</dbReference>
<protein>
    <submittedName>
        <fullName evidence="3">Toluene monooxygenase</fullName>
    </submittedName>
</protein>
<dbReference type="GO" id="GO:0016709">
    <property type="term" value="F:oxidoreductase activity, acting on paired donors, with incorporation or reduction of molecular oxygen, NAD(P)H as one donor, and incorporation of one atom of oxygen"/>
    <property type="evidence" value="ECO:0007669"/>
    <property type="project" value="InterPro"/>
</dbReference>
<keyword evidence="4" id="KW-1185">Reference proteome</keyword>